<protein>
    <submittedName>
        <fullName evidence="1">Uncharacterized protein</fullName>
    </submittedName>
</protein>
<dbReference type="EMBL" id="MN428063">
    <property type="protein sequence ID" value="QFP97705.1"/>
    <property type="molecule type" value="Genomic_DNA"/>
</dbReference>
<gene>
    <name evidence="1" type="primary">19</name>
    <name evidence="1" type="ORF">SEA_NADINERAE_19</name>
</gene>
<keyword evidence="2" id="KW-1185">Reference proteome</keyword>
<organism evidence="1 2">
    <name type="scientific">Gordonia phage NadineRae</name>
    <dbReference type="NCBI Taxonomy" id="2652882"/>
    <lineage>
        <taxon>Viruses</taxon>
        <taxon>Duplodnaviria</taxon>
        <taxon>Heunggongvirae</taxon>
        <taxon>Uroviricota</taxon>
        <taxon>Caudoviricetes</taxon>
        <taxon>Zierdtviridae</taxon>
        <taxon>Emilbogenvirinae</taxon>
        <taxon>Sukkupivirus</taxon>
        <taxon>Sukkupivirus nadinerae</taxon>
    </lineage>
</organism>
<dbReference type="KEGG" id="vg:65122637"/>
<dbReference type="RefSeq" id="YP_010104691.1">
    <property type="nucleotide sequence ID" value="NC_055821.1"/>
</dbReference>
<evidence type="ECO:0000313" key="2">
    <source>
        <dbReference type="Proteomes" id="UP000326447"/>
    </source>
</evidence>
<evidence type="ECO:0000313" key="1">
    <source>
        <dbReference type="EMBL" id="QFP97705.1"/>
    </source>
</evidence>
<name>A0A5P8DFG0_9CAUD</name>
<accession>A0A5P8DFG0</accession>
<dbReference type="GeneID" id="65122637"/>
<reference evidence="1 2" key="1">
    <citation type="submission" date="2019-09" db="EMBL/GenBank/DDBJ databases">
        <authorList>
            <person name="Buchholz L.E."/>
            <person name="Cole B.D."/>
            <person name="Fletcher K."/>
            <person name="Johnson A.K."/>
            <person name="Kutsi R.N."/>
            <person name="Larson C.S."/>
            <person name="Schacht N.A."/>
            <person name="Steger R.J."/>
            <person name="Totsch A.C."/>
            <person name="Westholm D.E."/>
            <person name="Balish M.F."/>
            <person name="Garlena R.A."/>
            <person name="Russell D.A."/>
            <person name="Pope W.H."/>
            <person name="Jacobs-Sera D."/>
            <person name="Hatfull G.F."/>
        </authorList>
    </citation>
    <scope>NUCLEOTIDE SEQUENCE [LARGE SCALE GENOMIC DNA]</scope>
</reference>
<proteinExistence type="predicted"/>
<dbReference type="Proteomes" id="UP000326447">
    <property type="component" value="Genome"/>
</dbReference>
<sequence length="51" mass="5743">MMLYLFGFSTGILLSGLVVDVPLWWTMIGMLLPTWHLAGVITRLVLPDEKP</sequence>